<dbReference type="CDD" id="cd05930">
    <property type="entry name" value="A_NRPS"/>
    <property type="match status" value="1"/>
</dbReference>
<dbReference type="InterPro" id="IPR029058">
    <property type="entry name" value="AB_hydrolase_fold"/>
</dbReference>
<evidence type="ECO:0000256" key="2">
    <source>
        <dbReference type="ARBA" id="ARBA00022450"/>
    </source>
</evidence>
<dbReference type="PANTHER" id="PTHR45527">
    <property type="entry name" value="NONRIBOSOMAL PEPTIDE SYNTHETASE"/>
    <property type="match status" value="1"/>
</dbReference>
<evidence type="ECO:0000313" key="6">
    <source>
        <dbReference type="EMBL" id="GLF92674.1"/>
    </source>
</evidence>
<dbReference type="SUPFAM" id="SSF56801">
    <property type="entry name" value="Acetyl-CoA synthetase-like"/>
    <property type="match status" value="1"/>
</dbReference>
<evidence type="ECO:0000256" key="4">
    <source>
        <dbReference type="SAM" id="MobiDB-lite"/>
    </source>
</evidence>
<feature type="domain" description="Carrier" evidence="5">
    <location>
        <begin position="999"/>
        <end position="1074"/>
    </location>
</feature>
<reference evidence="6 7" key="1">
    <citation type="submission" date="2022-10" db="EMBL/GenBank/DDBJ databases">
        <title>Draft genome sequence of Streptomyces sp. YSPA8.</title>
        <authorList>
            <person name="Moriuchi R."/>
            <person name="Dohra H."/>
            <person name="Yamamura H."/>
            <person name="Kodani S."/>
        </authorList>
    </citation>
    <scope>NUCLEOTIDE SEQUENCE [LARGE SCALE GENOMIC DNA]</scope>
    <source>
        <strain evidence="6 7">YSPA8</strain>
    </source>
</reference>
<feature type="region of interest" description="Disordered" evidence="4">
    <location>
        <begin position="973"/>
        <end position="1000"/>
    </location>
</feature>
<keyword evidence="7" id="KW-1185">Reference proteome</keyword>
<name>A0ABQ5NQP4_9ACTN</name>
<sequence length="1365" mass="143695">MSRTSTTRATRTIEEATGVGEIRALPPIQRPLWTASRITQDLPVYTEAEGFRLTGPVDRPALIRALDALYARHPALRTVVTEDADGRPRVRVLPGDPFPLTELDLRGHGAERAAALAEQAATEAARTVFDLETGPLARARLIRCDEEEWLLVLVLHHLVCDGDSFRTLFAELGALYAGDALPAPHPDPIGAQARLREEAGEEQIRADLDHWHGRLTGLPTHSAGHAPGEDPGHVGHRGGRCPVPLDEDWFDRVRATAAAARVSPFAVVASALSVVLSRFTRGDDVLLGTTVNMRADADAEDAVGYFMKTVPLRLRIDESAPAADLLRQTQEAVLDAMEHTAVEFDEILAGLDRVGDAHTPVFRSALELHYAPSVLRLPGVSARPLPLDPGTAKFDVSFHLAAAPGALSFVEYRTGVYDAATAEALAGAFRTLLDGVCAAEDPTLEQLPLVDPEESAPGAATAGDGPAGPAPGRCLVPLPDAVRERAALHPDRPALVLGADVIGYEEFVRRADRVGAAVAAAGAGPGDVVGVAVRRSPDQTCALFGVWSAGAACAPLDPALPAERLGTMMRAAGIRVVVTDEGAEGSPAFSGVRTVSLRDHGSPGHETAPGGPPAAKVTPEDVAYVIFTSGTTGVPKPVAVRHLSLAAFGPAMDRLAFGELPEPSRVAVNAPFSFDAFWQNTQLLRSGHTLHPVPDEVRADPEAMVGFLRDHAIDVLDGTPTHIVSLVDAGLLDGAAHVPSCLLLGGEAVPPALWRRLAAARTRAFNVYGPTEFTVNATGGRIEDTGARPTIGRPLAGVTARVLDARRRPVPVGFPGELHLSGPQLAVGYLGRPDLTAERFHRAPDGTRGYATGDVVRVLDGGNLEFLGRADDQVKLRGHRIEPGEITTVLRSVPGVADAAVVLVRPGTPTAALHAALVLTDPAAGPDPVRAVAVARLPAYMMPSSFAVLPRLPRTTAGKLDRAALVAGAETDGLRTDTPSREAGGAGEGHEVPEVRGIQGTPGVQGRLASLWARLLCRETVTAGDDFFALGGNSLLASRLVREVRAEFGIRLPLGAVFGRRTLAAMAEALEAGPAQEGRDGAPAAADGLVVPLTGGAAAGGDPAPLVMFHPLGGTLYSYQPLLGLLPDTTAVWGVRSPTAAEAGPEAPDVASLAARYADEVVRRVPAPRLTLFGWSLGGLIALAVAAELEARGVRIDFAEIWDCGVGTEEPPGDREPLRLALRAAYGPEALLRHAPLVGRILAGVAEGERIDAASVRSVQERTRALGTAADNDALPRHLRVIRHQTELFREWEPLPLHLPLHAVYAGPSLRDGSVPRTDWGRFTSGPWTEATVDADHYAMMRPPGLGDTARGLLARLAARAPRKG</sequence>
<dbReference type="InterPro" id="IPR000873">
    <property type="entry name" value="AMP-dep_synth/lig_dom"/>
</dbReference>
<dbReference type="Pfam" id="PF00550">
    <property type="entry name" value="PP-binding"/>
    <property type="match status" value="1"/>
</dbReference>
<dbReference type="PANTHER" id="PTHR45527:SF1">
    <property type="entry name" value="FATTY ACID SYNTHASE"/>
    <property type="match status" value="1"/>
</dbReference>
<comment type="caution">
    <text evidence="6">The sequence shown here is derived from an EMBL/GenBank/DDBJ whole genome shotgun (WGS) entry which is preliminary data.</text>
</comment>
<dbReference type="InterPro" id="IPR023213">
    <property type="entry name" value="CAT-like_dom_sf"/>
</dbReference>
<evidence type="ECO:0000256" key="3">
    <source>
        <dbReference type="ARBA" id="ARBA00022553"/>
    </source>
</evidence>
<dbReference type="Gene3D" id="3.40.50.1820">
    <property type="entry name" value="alpha/beta hydrolase"/>
    <property type="match status" value="1"/>
</dbReference>
<dbReference type="Pfam" id="PF13193">
    <property type="entry name" value="AMP-binding_C"/>
    <property type="match status" value="1"/>
</dbReference>
<dbReference type="InterPro" id="IPR010071">
    <property type="entry name" value="AA_adenyl_dom"/>
</dbReference>
<dbReference type="InterPro" id="IPR020845">
    <property type="entry name" value="AMP-binding_CS"/>
</dbReference>
<dbReference type="EMBL" id="BSBI01000001">
    <property type="protein sequence ID" value="GLF92674.1"/>
    <property type="molecule type" value="Genomic_DNA"/>
</dbReference>
<dbReference type="Gene3D" id="1.10.1200.10">
    <property type="entry name" value="ACP-like"/>
    <property type="match status" value="1"/>
</dbReference>
<dbReference type="Gene3D" id="3.30.559.30">
    <property type="entry name" value="Nonribosomal peptide synthetase, condensation domain"/>
    <property type="match status" value="1"/>
</dbReference>
<dbReference type="PROSITE" id="PS00455">
    <property type="entry name" value="AMP_BINDING"/>
    <property type="match status" value="1"/>
</dbReference>
<gene>
    <name evidence="6" type="ORF">SYYSPA8_00275</name>
</gene>
<dbReference type="SUPFAM" id="SSF47336">
    <property type="entry name" value="ACP-like"/>
    <property type="match status" value="1"/>
</dbReference>
<dbReference type="Pfam" id="PF00501">
    <property type="entry name" value="AMP-binding"/>
    <property type="match status" value="1"/>
</dbReference>
<dbReference type="InterPro" id="IPR036736">
    <property type="entry name" value="ACP-like_sf"/>
</dbReference>
<dbReference type="InterPro" id="IPR045851">
    <property type="entry name" value="AMP-bd_C_sf"/>
</dbReference>
<dbReference type="InterPro" id="IPR025110">
    <property type="entry name" value="AMP-bd_C"/>
</dbReference>
<evidence type="ECO:0000313" key="7">
    <source>
        <dbReference type="Proteomes" id="UP001291653"/>
    </source>
</evidence>
<keyword evidence="3" id="KW-0597">Phosphoprotein</keyword>
<feature type="region of interest" description="Disordered" evidence="4">
    <location>
        <begin position="448"/>
        <end position="471"/>
    </location>
</feature>
<dbReference type="InterPro" id="IPR020806">
    <property type="entry name" value="PKS_PP-bd"/>
</dbReference>
<evidence type="ECO:0000259" key="5">
    <source>
        <dbReference type="PROSITE" id="PS50075"/>
    </source>
</evidence>
<dbReference type="Gene3D" id="3.30.559.10">
    <property type="entry name" value="Chloramphenicol acetyltransferase-like domain"/>
    <property type="match status" value="1"/>
</dbReference>
<dbReference type="InterPro" id="IPR009081">
    <property type="entry name" value="PP-bd_ACP"/>
</dbReference>
<comment type="cofactor">
    <cofactor evidence="1">
        <name>pantetheine 4'-phosphate</name>
        <dbReference type="ChEBI" id="CHEBI:47942"/>
    </cofactor>
</comment>
<organism evidence="6 7">
    <name type="scientific">Streptomyces yaizuensis</name>
    <dbReference type="NCBI Taxonomy" id="2989713"/>
    <lineage>
        <taxon>Bacteria</taxon>
        <taxon>Bacillati</taxon>
        <taxon>Actinomycetota</taxon>
        <taxon>Actinomycetes</taxon>
        <taxon>Kitasatosporales</taxon>
        <taxon>Streptomycetaceae</taxon>
        <taxon>Streptomyces</taxon>
    </lineage>
</organism>
<evidence type="ECO:0000256" key="1">
    <source>
        <dbReference type="ARBA" id="ARBA00001957"/>
    </source>
</evidence>
<proteinExistence type="predicted"/>
<dbReference type="SUPFAM" id="SSF53474">
    <property type="entry name" value="alpha/beta-Hydrolases"/>
    <property type="match status" value="1"/>
</dbReference>
<dbReference type="PROSITE" id="PS50075">
    <property type="entry name" value="CARRIER"/>
    <property type="match status" value="1"/>
</dbReference>
<dbReference type="SUPFAM" id="SSF52777">
    <property type="entry name" value="CoA-dependent acyltransferases"/>
    <property type="match status" value="2"/>
</dbReference>
<dbReference type="NCBIfam" id="TIGR01733">
    <property type="entry name" value="AA-adenyl-dom"/>
    <property type="match status" value="1"/>
</dbReference>
<protein>
    <submittedName>
        <fullName evidence="6">Amino acid adenylation domain-containing protein</fullName>
    </submittedName>
</protein>
<keyword evidence="2" id="KW-0596">Phosphopantetheine</keyword>
<feature type="region of interest" description="Disordered" evidence="4">
    <location>
        <begin position="595"/>
        <end position="616"/>
    </location>
</feature>
<dbReference type="InterPro" id="IPR042099">
    <property type="entry name" value="ANL_N_sf"/>
</dbReference>
<dbReference type="InterPro" id="IPR001031">
    <property type="entry name" value="Thioesterase"/>
</dbReference>
<dbReference type="Gene3D" id="3.40.50.12780">
    <property type="entry name" value="N-terminal domain of ligase-like"/>
    <property type="match status" value="1"/>
</dbReference>
<dbReference type="Gene3D" id="3.30.300.30">
    <property type="match status" value="1"/>
</dbReference>
<dbReference type="InterPro" id="IPR001242">
    <property type="entry name" value="Condensation_dom"/>
</dbReference>
<dbReference type="Proteomes" id="UP001291653">
    <property type="component" value="Unassembled WGS sequence"/>
</dbReference>
<dbReference type="RefSeq" id="WP_323444802.1">
    <property type="nucleotide sequence ID" value="NZ_BSBI01000001.1"/>
</dbReference>
<dbReference type="Pfam" id="PF00668">
    <property type="entry name" value="Condensation"/>
    <property type="match status" value="1"/>
</dbReference>
<accession>A0ABQ5NQP4</accession>
<dbReference type="SMART" id="SM00823">
    <property type="entry name" value="PKS_PP"/>
    <property type="match status" value="1"/>
</dbReference>
<dbReference type="Pfam" id="PF00975">
    <property type="entry name" value="Thioesterase"/>
    <property type="match status" value="1"/>
</dbReference>